<evidence type="ECO:0000313" key="4">
    <source>
        <dbReference type="EMBL" id="MCA9758421.1"/>
    </source>
</evidence>
<dbReference type="InterPro" id="IPR013229">
    <property type="entry name" value="PEGA"/>
</dbReference>
<reference evidence="4" key="1">
    <citation type="submission" date="2020-04" db="EMBL/GenBank/DDBJ databases">
        <authorList>
            <person name="Zhang T."/>
        </authorList>
    </citation>
    <scope>NUCLEOTIDE SEQUENCE</scope>
    <source>
        <strain evidence="4">HKST-UBA02</strain>
    </source>
</reference>
<dbReference type="Pfam" id="PF08308">
    <property type="entry name" value="PEGA"/>
    <property type="match status" value="1"/>
</dbReference>
<organism evidence="4 5">
    <name type="scientific">Eiseniibacteriota bacterium</name>
    <dbReference type="NCBI Taxonomy" id="2212470"/>
    <lineage>
        <taxon>Bacteria</taxon>
        <taxon>Candidatus Eiseniibacteriota</taxon>
    </lineage>
</organism>
<name>A0A956SFM1_UNCEI</name>
<dbReference type="SUPFAM" id="SSF49384">
    <property type="entry name" value="Carbohydrate-binding domain"/>
    <property type="match status" value="1"/>
</dbReference>
<evidence type="ECO:0000313" key="5">
    <source>
        <dbReference type="Proteomes" id="UP000739538"/>
    </source>
</evidence>
<dbReference type="Gene3D" id="2.60.40.4070">
    <property type="match status" value="1"/>
</dbReference>
<dbReference type="GO" id="GO:0030246">
    <property type="term" value="F:carbohydrate binding"/>
    <property type="evidence" value="ECO:0007669"/>
    <property type="project" value="InterPro"/>
</dbReference>
<evidence type="ECO:0000259" key="3">
    <source>
        <dbReference type="Pfam" id="PF13860"/>
    </source>
</evidence>
<feature type="chain" id="PRO_5037234958" evidence="1">
    <location>
        <begin position="29"/>
        <end position="505"/>
    </location>
</feature>
<dbReference type="Pfam" id="PF13860">
    <property type="entry name" value="FlgD_ig"/>
    <property type="match status" value="1"/>
</dbReference>
<protein>
    <submittedName>
        <fullName evidence="4">PEGA domain-containing protein</fullName>
    </submittedName>
</protein>
<evidence type="ECO:0000259" key="2">
    <source>
        <dbReference type="Pfam" id="PF08308"/>
    </source>
</evidence>
<dbReference type="Proteomes" id="UP000739538">
    <property type="component" value="Unassembled WGS sequence"/>
</dbReference>
<dbReference type="EMBL" id="JAGQHS010000171">
    <property type="protein sequence ID" value="MCA9758421.1"/>
    <property type="molecule type" value="Genomic_DNA"/>
</dbReference>
<dbReference type="CDD" id="cd08547">
    <property type="entry name" value="Type_II_cohesin"/>
    <property type="match status" value="1"/>
</dbReference>
<feature type="domain" description="FlgD/Vpr Ig-like" evidence="3">
    <location>
        <begin position="442"/>
        <end position="491"/>
    </location>
</feature>
<proteinExistence type="predicted"/>
<dbReference type="AlphaFoldDB" id="A0A956SFM1"/>
<reference evidence="4" key="2">
    <citation type="journal article" date="2021" name="Microbiome">
        <title>Successional dynamics and alternative stable states in a saline activated sludge microbial community over 9 years.</title>
        <authorList>
            <person name="Wang Y."/>
            <person name="Ye J."/>
            <person name="Ju F."/>
            <person name="Liu L."/>
            <person name="Boyd J.A."/>
            <person name="Deng Y."/>
            <person name="Parks D.H."/>
            <person name="Jiang X."/>
            <person name="Yin X."/>
            <person name="Woodcroft B.J."/>
            <person name="Tyson G.W."/>
            <person name="Hugenholtz P."/>
            <person name="Polz M.F."/>
            <person name="Zhang T."/>
        </authorList>
    </citation>
    <scope>NUCLEOTIDE SEQUENCE</scope>
    <source>
        <strain evidence="4">HKST-UBA02</strain>
    </source>
</reference>
<sequence length="505" mass="53638">MIQSIRLCVRFSGILGLLLCGGAQSIQAAVPLVSDPDEGPLLPGDRFEVRVDIGSSDEPADDLLGVAFRLEFDPYAFAPVGVEPGGFFPLEETLVFTRPDSSGTFSYSQTMISGAGVSGFGTLVRFELEVRSDAGSGSYVFPIDRPEVVDLHGQELPTSIVIGETLVEGPDRGACCLPSGSCVLVTESVCSTESGTYLGDGTTCEGSPCGEATGALLVESVPEGATIVLDGVLTGETTPHLFEGLPVGSHCVEWLLRGHGGCRSAEGDCLGLEYEVMESDTTDAFCRLTPYFTSVLQRRATTAPATLLSGNAPLRWHEVYVEAKEPWSSEDVIPRVVFLGELPVAAEDWTTAGERLLRFRLSSHQLTAAAQQRGGDVESRGRTVAIPLLLPMQSGEWSETEISLTVVKASEIELVQGESLATVAFPNPVRDGVFISWDDPMARSAVVSIADIAGRRVATIHAAPNLSGVTWDGKAADGVDLPNGVYSYRIDVDGQTGRGRVLLLR</sequence>
<keyword evidence="1" id="KW-0732">Signal</keyword>
<dbReference type="InterPro" id="IPR025965">
    <property type="entry name" value="FlgD/Vpr_Ig-like"/>
</dbReference>
<gene>
    <name evidence="4" type="ORF">KDA27_21675</name>
</gene>
<accession>A0A956SFM1</accession>
<evidence type="ECO:0000256" key="1">
    <source>
        <dbReference type="SAM" id="SignalP"/>
    </source>
</evidence>
<dbReference type="InterPro" id="IPR008965">
    <property type="entry name" value="CBM2/CBM3_carb-bd_dom_sf"/>
</dbReference>
<feature type="domain" description="PEGA" evidence="2">
    <location>
        <begin position="214"/>
        <end position="253"/>
    </location>
</feature>
<dbReference type="Gene3D" id="2.60.40.680">
    <property type="match status" value="1"/>
</dbReference>
<feature type="signal peptide" evidence="1">
    <location>
        <begin position="1"/>
        <end position="28"/>
    </location>
</feature>
<comment type="caution">
    <text evidence="4">The sequence shown here is derived from an EMBL/GenBank/DDBJ whole genome shotgun (WGS) entry which is preliminary data.</text>
</comment>